<dbReference type="AlphaFoldDB" id="A0A917R4D0"/>
<dbReference type="EMBL" id="BMNT01000017">
    <property type="protein sequence ID" value="GGK88384.1"/>
    <property type="molecule type" value="Genomic_DNA"/>
</dbReference>
<comment type="caution">
    <text evidence="2">The sequence shown here is derived from an EMBL/GenBank/DDBJ whole genome shotgun (WGS) entry which is preliminary data.</text>
</comment>
<gene>
    <name evidence="2" type="ORF">GCM10007964_33810</name>
</gene>
<feature type="region of interest" description="Disordered" evidence="1">
    <location>
        <begin position="29"/>
        <end position="55"/>
    </location>
</feature>
<reference evidence="2" key="2">
    <citation type="submission" date="2020-09" db="EMBL/GenBank/DDBJ databases">
        <authorList>
            <person name="Sun Q."/>
            <person name="Ohkuma M."/>
        </authorList>
    </citation>
    <scope>NUCLEOTIDE SEQUENCE</scope>
    <source>
        <strain evidence="2">JCM 13064</strain>
    </source>
</reference>
<evidence type="ECO:0000313" key="2">
    <source>
        <dbReference type="EMBL" id="GGK88384.1"/>
    </source>
</evidence>
<dbReference type="Proteomes" id="UP000645217">
    <property type="component" value="Unassembled WGS sequence"/>
</dbReference>
<accession>A0A917R4D0</accession>
<organism evidence="2 3">
    <name type="scientific">Sphaerisporangium melleum</name>
    <dbReference type="NCBI Taxonomy" id="321316"/>
    <lineage>
        <taxon>Bacteria</taxon>
        <taxon>Bacillati</taxon>
        <taxon>Actinomycetota</taxon>
        <taxon>Actinomycetes</taxon>
        <taxon>Streptosporangiales</taxon>
        <taxon>Streptosporangiaceae</taxon>
        <taxon>Sphaerisporangium</taxon>
    </lineage>
</organism>
<sequence length="55" mass="5762">MSRSPKNTGNPLLDLLRAVAELSSAVTSGVIGRPTAPGPAVDIHHGKGHDPRPRR</sequence>
<protein>
    <submittedName>
        <fullName evidence="2">Uncharacterized protein</fullName>
    </submittedName>
</protein>
<dbReference type="RefSeq" id="WP_189163967.1">
    <property type="nucleotide sequence ID" value="NZ_BMNT01000017.1"/>
</dbReference>
<evidence type="ECO:0000313" key="3">
    <source>
        <dbReference type="Proteomes" id="UP000645217"/>
    </source>
</evidence>
<reference evidence="2" key="1">
    <citation type="journal article" date="2014" name="Int. J. Syst. Evol. Microbiol.">
        <title>Complete genome sequence of Corynebacterium casei LMG S-19264T (=DSM 44701T), isolated from a smear-ripened cheese.</title>
        <authorList>
            <consortium name="US DOE Joint Genome Institute (JGI-PGF)"/>
            <person name="Walter F."/>
            <person name="Albersmeier A."/>
            <person name="Kalinowski J."/>
            <person name="Ruckert C."/>
        </authorList>
    </citation>
    <scope>NUCLEOTIDE SEQUENCE</scope>
    <source>
        <strain evidence="2">JCM 13064</strain>
    </source>
</reference>
<keyword evidence="3" id="KW-1185">Reference proteome</keyword>
<proteinExistence type="predicted"/>
<evidence type="ECO:0000256" key="1">
    <source>
        <dbReference type="SAM" id="MobiDB-lite"/>
    </source>
</evidence>
<name>A0A917R4D0_9ACTN</name>
<feature type="compositionally biased region" description="Basic and acidic residues" evidence="1">
    <location>
        <begin position="42"/>
        <end position="55"/>
    </location>
</feature>